<dbReference type="GO" id="GO:0070012">
    <property type="term" value="F:oligopeptidase activity"/>
    <property type="evidence" value="ECO:0007669"/>
    <property type="project" value="TreeGrafter"/>
</dbReference>
<dbReference type="OrthoDB" id="9801421at2"/>
<evidence type="ECO:0000313" key="7">
    <source>
        <dbReference type="Proteomes" id="UP000199065"/>
    </source>
</evidence>
<evidence type="ECO:0000313" key="6">
    <source>
        <dbReference type="EMBL" id="SFG71068.1"/>
    </source>
</evidence>
<dbReference type="PRINTS" id="PR00862">
    <property type="entry name" value="PROLIGOPTASE"/>
</dbReference>
<accession>A0A1I2U1S0</accession>
<protein>
    <submittedName>
        <fullName evidence="6">Prolyl oligopeptidase</fullName>
    </submittedName>
</protein>
<dbReference type="Gene3D" id="2.130.10.120">
    <property type="entry name" value="Prolyl oligopeptidase, N-terminal domain"/>
    <property type="match status" value="1"/>
</dbReference>
<dbReference type="InterPro" id="IPR002470">
    <property type="entry name" value="Peptidase_S9A"/>
</dbReference>
<keyword evidence="3" id="KW-0720">Serine protease</keyword>
<keyword evidence="1" id="KW-0645">Protease</keyword>
<dbReference type="Pfam" id="PF00326">
    <property type="entry name" value="Peptidase_S9"/>
    <property type="match status" value="1"/>
</dbReference>
<dbReference type="InterPro" id="IPR023302">
    <property type="entry name" value="Pept_S9A_N"/>
</dbReference>
<evidence type="ECO:0000259" key="4">
    <source>
        <dbReference type="Pfam" id="PF00326"/>
    </source>
</evidence>
<dbReference type="Pfam" id="PF02897">
    <property type="entry name" value="Peptidase_S9_N"/>
    <property type="match status" value="1"/>
</dbReference>
<feature type="domain" description="Peptidase S9A N-terminal" evidence="5">
    <location>
        <begin position="29"/>
        <end position="406"/>
    </location>
</feature>
<sequence length="680" mass="75656">MDRDRILSTPAAELEPIDSPAALDWASQWTAATTAALREDAEPLEAEFLEILDSEDRIPLVVRRGDFLYNFWRDREHPRGIWRRTRELPTHDEITWEILIDVDELAQTEEESWVWKGARVRSPEYDRALISLSRGGSDAVVIREFDLLKGTFVEDQSFTLAEAKSDLSWVDLDHVLVGTDTGEESLTDSGYPVESRLWRRGQKISEAPVVIRGEKQDIAVGAWADPTPGFERIFARRALDFYTAEHYVLDIEEGSSQRIEVPIDAEILVHREFLFVMPRSDYAGIPGGGLGVTLLADFLAGDQRLAEVFSPTASRSLQSVRFSKNFVLLGTLNNVASSIEAIALSDLPLPGKPTPLHTTAIELPELVTASIAATAALEGDEVFILTSSFLIPSTLLRVDLASSTTPTLVRTSPAHFDAEGMETRQHWVVSKDGTRIPYFISGRFADAPQPTLVSAYGGFEVSRVPYYSALTGKSWLERGGLWVLANIRGGGEFGPQWHSQAVKHNRHLVFEDYQAVLEDLVRRGYTTTEHLGIRGGSNGGLLTSQAVTAYPELFHAAVVQVPLTDMLRYHRWLAGASWVAEYGDPDDPADREVLESYSPLHNVVDHHQRPYPATLVTTSTRDDRVHPAHARLFARRLVEAGQPVDYLENQEGGHAGAADNKQVAQMESLIFTWLWAQCAL</sequence>
<dbReference type="RefSeq" id="WP_092286387.1">
    <property type="nucleotide sequence ID" value="NZ_FOPJ01000011.1"/>
</dbReference>
<dbReference type="Gene3D" id="3.40.50.1820">
    <property type="entry name" value="alpha/beta hydrolase"/>
    <property type="match status" value="1"/>
</dbReference>
<dbReference type="InterPro" id="IPR029058">
    <property type="entry name" value="AB_hydrolase_fold"/>
</dbReference>
<dbReference type="EMBL" id="FOPJ01000011">
    <property type="protein sequence ID" value="SFG71068.1"/>
    <property type="molecule type" value="Genomic_DNA"/>
</dbReference>
<reference evidence="6 7" key="1">
    <citation type="submission" date="2016-10" db="EMBL/GenBank/DDBJ databases">
        <authorList>
            <person name="de Groot N.N."/>
        </authorList>
    </citation>
    <scope>NUCLEOTIDE SEQUENCE [LARGE SCALE GENOMIC DNA]</scope>
    <source>
        <strain>J11</strain>
        <strain evidence="7">PG 39</strain>
    </source>
</reference>
<dbReference type="InterPro" id="IPR001375">
    <property type="entry name" value="Peptidase_S9_cat"/>
</dbReference>
<dbReference type="SUPFAM" id="SSF50993">
    <property type="entry name" value="Peptidase/esterase 'gauge' domain"/>
    <property type="match status" value="1"/>
</dbReference>
<dbReference type="PANTHER" id="PTHR42881:SF13">
    <property type="entry name" value="PROLYL ENDOPEPTIDASE"/>
    <property type="match status" value="1"/>
</dbReference>
<evidence type="ECO:0000259" key="5">
    <source>
        <dbReference type="Pfam" id="PF02897"/>
    </source>
</evidence>
<dbReference type="InterPro" id="IPR051167">
    <property type="entry name" value="Prolyl_oligopep/macrocyclase"/>
</dbReference>
<evidence type="ECO:0000256" key="2">
    <source>
        <dbReference type="ARBA" id="ARBA00022801"/>
    </source>
</evidence>
<name>A0A1I2U1S0_9CORY</name>
<dbReference type="SUPFAM" id="SSF53474">
    <property type="entry name" value="alpha/beta-Hydrolases"/>
    <property type="match status" value="1"/>
</dbReference>
<feature type="domain" description="Peptidase S9 prolyl oligopeptidase catalytic" evidence="4">
    <location>
        <begin position="474"/>
        <end position="675"/>
    </location>
</feature>
<organism evidence="6 7">
    <name type="scientific">Corynebacterium spheniscorum</name>
    <dbReference type="NCBI Taxonomy" id="185761"/>
    <lineage>
        <taxon>Bacteria</taxon>
        <taxon>Bacillati</taxon>
        <taxon>Actinomycetota</taxon>
        <taxon>Actinomycetes</taxon>
        <taxon>Mycobacteriales</taxon>
        <taxon>Corynebacteriaceae</taxon>
        <taxon>Corynebacterium</taxon>
    </lineage>
</organism>
<dbReference type="Proteomes" id="UP000199065">
    <property type="component" value="Unassembled WGS sequence"/>
</dbReference>
<dbReference type="GO" id="GO:0005829">
    <property type="term" value="C:cytosol"/>
    <property type="evidence" value="ECO:0007669"/>
    <property type="project" value="TreeGrafter"/>
</dbReference>
<dbReference type="PANTHER" id="PTHR42881">
    <property type="entry name" value="PROLYL ENDOPEPTIDASE"/>
    <property type="match status" value="1"/>
</dbReference>
<dbReference type="GO" id="GO:0006508">
    <property type="term" value="P:proteolysis"/>
    <property type="evidence" value="ECO:0007669"/>
    <property type="project" value="UniProtKB-KW"/>
</dbReference>
<dbReference type="STRING" id="185761.SAMN05660282_01698"/>
<gene>
    <name evidence="6" type="ORF">SAMN05660282_01698</name>
</gene>
<keyword evidence="7" id="KW-1185">Reference proteome</keyword>
<dbReference type="AlphaFoldDB" id="A0A1I2U1S0"/>
<proteinExistence type="predicted"/>
<evidence type="ECO:0000256" key="1">
    <source>
        <dbReference type="ARBA" id="ARBA00022670"/>
    </source>
</evidence>
<keyword evidence="2" id="KW-0378">Hydrolase</keyword>
<evidence type="ECO:0000256" key="3">
    <source>
        <dbReference type="ARBA" id="ARBA00022825"/>
    </source>
</evidence>
<dbReference type="GO" id="GO:0004252">
    <property type="term" value="F:serine-type endopeptidase activity"/>
    <property type="evidence" value="ECO:0007669"/>
    <property type="project" value="InterPro"/>
</dbReference>